<sequence length="64" mass="7247">MPTQAKLDRVRPSHAIERATIELCVILSCRTTHKHLACIANTIDRRKDVSRWVSHENSNLSAPV</sequence>
<organism evidence="1 2">
    <name type="scientific">Burkholderia pseudomallei</name>
    <name type="common">Pseudomonas pseudomallei</name>
    <dbReference type="NCBI Taxonomy" id="28450"/>
    <lineage>
        <taxon>Bacteria</taxon>
        <taxon>Pseudomonadati</taxon>
        <taxon>Pseudomonadota</taxon>
        <taxon>Betaproteobacteria</taxon>
        <taxon>Burkholderiales</taxon>
        <taxon>Burkholderiaceae</taxon>
        <taxon>Burkholderia</taxon>
        <taxon>pseudomallei group</taxon>
    </lineage>
</organism>
<protein>
    <submittedName>
        <fullName evidence="1">Uncharacterized protein</fullName>
    </submittedName>
</protein>
<dbReference type="Proteomes" id="UP000030475">
    <property type="component" value="Unassembled WGS sequence"/>
</dbReference>
<accession>A0A069B8S0</accession>
<proteinExistence type="predicted"/>
<dbReference type="EMBL" id="JQIM01000010">
    <property type="protein sequence ID" value="KGX08765.1"/>
    <property type="molecule type" value="Genomic_DNA"/>
</dbReference>
<evidence type="ECO:0000313" key="2">
    <source>
        <dbReference type="Proteomes" id="UP000030475"/>
    </source>
</evidence>
<reference evidence="1 2" key="1">
    <citation type="submission" date="2014-08" db="EMBL/GenBank/DDBJ databases">
        <authorList>
            <person name="Bunnell A."/>
            <person name="Chain P.S."/>
            <person name="Chertkov O."/>
            <person name="Currie B.J."/>
            <person name="Daligault H.E."/>
            <person name="Davenport K.W."/>
            <person name="Davis C."/>
            <person name="Gleasner C.D."/>
            <person name="Johnson S.L."/>
            <person name="Kaestli M."/>
            <person name="Koren S."/>
            <person name="Kunde Y.A."/>
            <person name="Mayo M."/>
            <person name="McMurry K.K."/>
            <person name="Price E.P."/>
            <person name="Reitenga K.G."/>
            <person name="Robison R."/>
            <person name="Rosovitz M.J."/>
            <person name="Sarovich D.S."/>
            <person name="Teshima H."/>
        </authorList>
    </citation>
    <scope>NUCLEOTIDE SEQUENCE [LARGE SCALE GENOMIC DNA]</scope>
    <source>
        <strain evidence="1 2">MSHR44</strain>
    </source>
</reference>
<evidence type="ECO:0000313" key="1">
    <source>
        <dbReference type="EMBL" id="KGX08765.1"/>
    </source>
</evidence>
<dbReference type="KEGG" id="but:X994_467"/>
<comment type="caution">
    <text evidence="1">The sequence shown here is derived from an EMBL/GenBank/DDBJ whole genome shotgun (WGS) entry which is preliminary data.</text>
</comment>
<dbReference type="AlphaFoldDB" id="A0A069B8S0"/>
<name>A0A069B8S0_BURPE</name>
<gene>
    <name evidence="1" type="ORF">Y036_3463</name>
</gene>